<dbReference type="GO" id="GO:0032525">
    <property type="term" value="P:somite rostral/caudal axis specification"/>
    <property type="evidence" value="ECO:0007669"/>
    <property type="project" value="Ensembl"/>
</dbReference>
<evidence type="ECO:0000256" key="1">
    <source>
        <dbReference type="ARBA" id="ARBA00004123"/>
    </source>
</evidence>
<organism evidence="6 7">
    <name type="scientific">Jaculus jaculus</name>
    <name type="common">Lesser Egyptian jerboa</name>
    <dbReference type="NCBI Taxonomy" id="51337"/>
    <lineage>
        <taxon>Eukaryota</taxon>
        <taxon>Metazoa</taxon>
        <taxon>Chordata</taxon>
        <taxon>Craniata</taxon>
        <taxon>Vertebrata</taxon>
        <taxon>Euteleostomi</taxon>
        <taxon>Mammalia</taxon>
        <taxon>Eutheria</taxon>
        <taxon>Euarchontoglires</taxon>
        <taxon>Glires</taxon>
        <taxon>Rodentia</taxon>
        <taxon>Myomorpha</taxon>
        <taxon>Dipodoidea</taxon>
        <taxon>Dipodidae</taxon>
        <taxon>Dipodinae</taxon>
        <taxon>Jaculus</taxon>
    </lineage>
</organism>
<sequence>AGGFWRPWLPVPGPREERAPRHAAQAMPRGPARTEAPGKFPQYRHPVRLFWPKSKCYDYLYQEAETLLKNFPVQATISFYEDSDSEDESEELACEHQYN</sequence>
<dbReference type="InterPro" id="IPR028127">
    <property type="entry name" value="Ripply_fam"/>
</dbReference>
<dbReference type="GO" id="GO:0060349">
    <property type="term" value="P:bone morphogenesis"/>
    <property type="evidence" value="ECO:0007669"/>
    <property type="project" value="Ensembl"/>
</dbReference>
<dbReference type="GO" id="GO:0007219">
    <property type="term" value="P:Notch signaling pathway"/>
    <property type="evidence" value="ECO:0007669"/>
    <property type="project" value="Ensembl"/>
</dbReference>
<dbReference type="Proteomes" id="UP000694385">
    <property type="component" value="Unassembled WGS sequence"/>
</dbReference>
<evidence type="ECO:0000313" key="6">
    <source>
        <dbReference type="Ensembl" id="ENSJJAP00000018486.1"/>
    </source>
</evidence>
<dbReference type="PANTHER" id="PTHR16770:SF3">
    <property type="entry name" value="PROTEIN RIPPLY2"/>
    <property type="match status" value="1"/>
</dbReference>
<proteinExistence type="inferred from homology"/>
<dbReference type="GO" id="GO:0005634">
    <property type="term" value="C:nucleus"/>
    <property type="evidence" value="ECO:0007669"/>
    <property type="project" value="UniProtKB-SubCell"/>
</dbReference>
<dbReference type="GO" id="GO:0001503">
    <property type="term" value="P:ossification"/>
    <property type="evidence" value="ECO:0007669"/>
    <property type="project" value="Ensembl"/>
</dbReference>
<accession>A0A8C5L5C8</accession>
<dbReference type="Pfam" id="PF14998">
    <property type="entry name" value="Ripply"/>
    <property type="match status" value="1"/>
</dbReference>
<name>A0A8C5L5C8_JACJA</name>
<reference evidence="6" key="1">
    <citation type="submission" date="2025-08" db="UniProtKB">
        <authorList>
            <consortium name="Ensembl"/>
        </authorList>
    </citation>
    <scope>IDENTIFICATION</scope>
</reference>
<feature type="region of interest" description="Disordered" evidence="5">
    <location>
        <begin position="1"/>
        <end position="40"/>
    </location>
</feature>
<dbReference type="GO" id="GO:0000122">
    <property type="term" value="P:negative regulation of transcription by RNA polymerase II"/>
    <property type="evidence" value="ECO:0007669"/>
    <property type="project" value="TreeGrafter"/>
</dbReference>
<evidence type="ECO:0000256" key="4">
    <source>
        <dbReference type="ARBA" id="ARBA00023242"/>
    </source>
</evidence>
<evidence type="ECO:0000313" key="7">
    <source>
        <dbReference type="Proteomes" id="UP000694385"/>
    </source>
</evidence>
<evidence type="ECO:0000256" key="5">
    <source>
        <dbReference type="SAM" id="MobiDB-lite"/>
    </source>
</evidence>
<dbReference type="OMA" id="AELTCEN"/>
<dbReference type="PANTHER" id="PTHR16770">
    <property type="entry name" value="PROTEIN RIPPLY-LIKE"/>
    <property type="match status" value="1"/>
</dbReference>
<dbReference type="GO" id="GO:0036342">
    <property type="term" value="P:post-anal tail morphogenesis"/>
    <property type="evidence" value="ECO:0007669"/>
    <property type="project" value="Ensembl"/>
</dbReference>
<keyword evidence="7" id="KW-1185">Reference proteome</keyword>
<evidence type="ECO:0000256" key="2">
    <source>
        <dbReference type="ARBA" id="ARBA00006944"/>
    </source>
</evidence>
<reference evidence="6" key="2">
    <citation type="submission" date="2025-09" db="UniProtKB">
        <authorList>
            <consortium name="Ensembl"/>
        </authorList>
    </citation>
    <scope>IDENTIFICATION</scope>
</reference>
<comment type="subcellular location">
    <subcellularLocation>
        <location evidence="1">Nucleus</location>
    </subcellularLocation>
</comment>
<protein>
    <submittedName>
        <fullName evidence="6">Ripply transcriptional repressor 2</fullName>
    </submittedName>
</protein>
<keyword evidence="3" id="KW-0217">Developmental protein</keyword>
<dbReference type="AlphaFoldDB" id="A0A8C5L5C8"/>
<dbReference type="GeneTree" id="ENSGT00940000161538"/>
<evidence type="ECO:0000256" key="3">
    <source>
        <dbReference type="ARBA" id="ARBA00022473"/>
    </source>
</evidence>
<keyword evidence="4" id="KW-0539">Nucleus</keyword>
<dbReference type="Ensembl" id="ENSJJAT00000025016.1">
    <property type="protein sequence ID" value="ENSJJAP00000018486.1"/>
    <property type="gene ID" value="ENSJJAG00000019746.1"/>
</dbReference>
<comment type="similarity">
    <text evidence="2">Belongs to the ripply family.</text>
</comment>
<dbReference type="GO" id="GO:0007368">
    <property type="term" value="P:determination of left/right symmetry"/>
    <property type="evidence" value="ECO:0007669"/>
    <property type="project" value="Ensembl"/>
</dbReference>